<dbReference type="Gene3D" id="1.10.10.10">
    <property type="entry name" value="Winged helix-like DNA-binding domain superfamily/Winged helix DNA-binding domain"/>
    <property type="match status" value="1"/>
</dbReference>
<reference evidence="7" key="1">
    <citation type="submission" date="2020-08" db="EMBL/GenBank/DDBJ databases">
        <title>Genome public.</title>
        <authorList>
            <person name="Liu C."/>
            <person name="Sun Q."/>
        </authorList>
    </citation>
    <scope>NUCLEOTIDE SEQUENCE</scope>
    <source>
        <strain evidence="7">NSJ-32</strain>
    </source>
</reference>
<comment type="caution">
    <text evidence="3">Lacks conserved residue(s) required for the propagation of feature annotation.</text>
</comment>
<evidence type="ECO:0000256" key="1">
    <source>
        <dbReference type="ARBA" id="ARBA00018672"/>
    </source>
</evidence>
<comment type="caution">
    <text evidence="7">The sequence shown here is derived from an EMBL/GenBank/DDBJ whole genome shotgun (WGS) entry which is preliminary data.</text>
</comment>
<proteinExistence type="predicted"/>
<dbReference type="SMART" id="SM01012">
    <property type="entry name" value="ANTAR"/>
    <property type="match status" value="1"/>
</dbReference>
<feature type="coiled-coil region" evidence="4">
    <location>
        <begin position="116"/>
        <end position="143"/>
    </location>
</feature>
<evidence type="ECO:0000256" key="3">
    <source>
        <dbReference type="PROSITE-ProRule" id="PRU00169"/>
    </source>
</evidence>
<evidence type="ECO:0000259" key="6">
    <source>
        <dbReference type="PROSITE" id="PS50921"/>
    </source>
</evidence>
<comment type="function">
    <text evidence="2">May play the central regulatory role in sporulation. It may be an element of the effector pathway responsible for the activation of sporulation genes in response to nutritional stress. Spo0A may act in concert with spo0H (a sigma factor) to control the expression of some genes that are critical to the sporulation process.</text>
</comment>
<dbReference type="Proteomes" id="UP000657006">
    <property type="component" value="Unassembled WGS sequence"/>
</dbReference>
<dbReference type="GO" id="GO:0003723">
    <property type="term" value="F:RNA binding"/>
    <property type="evidence" value="ECO:0007669"/>
    <property type="project" value="InterPro"/>
</dbReference>
<accession>A0A926DRV6</accession>
<feature type="domain" description="ANTAR" evidence="6">
    <location>
        <begin position="123"/>
        <end position="184"/>
    </location>
</feature>
<dbReference type="InterPro" id="IPR005561">
    <property type="entry name" value="ANTAR"/>
</dbReference>
<dbReference type="InterPro" id="IPR001789">
    <property type="entry name" value="Sig_transdc_resp-reg_receiver"/>
</dbReference>
<dbReference type="GO" id="GO:0000160">
    <property type="term" value="P:phosphorelay signal transduction system"/>
    <property type="evidence" value="ECO:0007669"/>
    <property type="project" value="InterPro"/>
</dbReference>
<organism evidence="7 8">
    <name type="scientific">Bianquea renquensis</name>
    <dbReference type="NCBI Taxonomy" id="2763661"/>
    <lineage>
        <taxon>Bacteria</taxon>
        <taxon>Bacillati</taxon>
        <taxon>Bacillota</taxon>
        <taxon>Clostridia</taxon>
        <taxon>Eubacteriales</taxon>
        <taxon>Bianqueaceae</taxon>
        <taxon>Bianquea</taxon>
    </lineage>
</organism>
<protein>
    <recommendedName>
        <fullName evidence="1">Stage 0 sporulation protein A homolog</fullName>
    </recommendedName>
</protein>
<keyword evidence="8" id="KW-1185">Reference proteome</keyword>
<evidence type="ECO:0000313" key="8">
    <source>
        <dbReference type="Proteomes" id="UP000657006"/>
    </source>
</evidence>
<evidence type="ECO:0000256" key="4">
    <source>
        <dbReference type="SAM" id="Coils"/>
    </source>
</evidence>
<evidence type="ECO:0000256" key="2">
    <source>
        <dbReference type="ARBA" id="ARBA00024867"/>
    </source>
</evidence>
<evidence type="ECO:0000313" key="7">
    <source>
        <dbReference type="EMBL" id="MBC8544105.1"/>
    </source>
</evidence>
<dbReference type="PROSITE" id="PS50921">
    <property type="entry name" value="ANTAR"/>
    <property type="match status" value="1"/>
</dbReference>
<evidence type="ECO:0000259" key="5">
    <source>
        <dbReference type="PROSITE" id="PS50110"/>
    </source>
</evidence>
<dbReference type="RefSeq" id="WP_177719158.1">
    <property type="nucleotide sequence ID" value="NZ_JACRSQ010000016.1"/>
</dbReference>
<dbReference type="EMBL" id="JACRSQ010000016">
    <property type="protein sequence ID" value="MBC8544105.1"/>
    <property type="molecule type" value="Genomic_DNA"/>
</dbReference>
<dbReference type="InterPro" id="IPR008327">
    <property type="entry name" value="Sig_transdc_resp-reg_antiterm"/>
</dbReference>
<dbReference type="SUPFAM" id="SSF52172">
    <property type="entry name" value="CheY-like"/>
    <property type="match status" value="1"/>
</dbReference>
<dbReference type="InterPro" id="IPR036388">
    <property type="entry name" value="WH-like_DNA-bd_sf"/>
</dbReference>
<dbReference type="Pfam" id="PF00072">
    <property type="entry name" value="Response_reg"/>
    <property type="match status" value="1"/>
</dbReference>
<dbReference type="InterPro" id="IPR011006">
    <property type="entry name" value="CheY-like_superfamily"/>
</dbReference>
<dbReference type="PROSITE" id="PS50110">
    <property type="entry name" value="RESPONSE_REGULATORY"/>
    <property type="match status" value="1"/>
</dbReference>
<gene>
    <name evidence="7" type="ORF">H8730_11160</name>
</gene>
<name>A0A926DRV6_9FIRM</name>
<keyword evidence="4" id="KW-0175">Coiled coil</keyword>
<feature type="domain" description="Response regulatory" evidence="5">
    <location>
        <begin position="3"/>
        <end position="117"/>
    </location>
</feature>
<dbReference type="Pfam" id="PF03861">
    <property type="entry name" value="ANTAR"/>
    <property type="match status" value="1"/>
</dbReference>
<dbReference type="AlphaFoldDB" id="A0A926DRV6"/>
<sequence>MDNVIIVSSTEKGNTVLTEFLRSQSFSVAGTISSGSEARRAFLEKAPDLVIINAPLIDEFGHDLAMNIAETNVCGIILVVKADVAEDVEAKVEEYGVVVVPKPINRAFFYHAVKMVLTARRRLMVLQRENVKLQQKIEEIRLVDRAKCCLIQYLNMTEAQAHRHIEKQAMDTRRTRREVAEGILQTYES</sequence>
<dbReference type="PIRSF" id="PIRSF036382">
    <property type="entry name" value="RR_antiterm"/>
    <property type="match status" value="1"/>
</dbReference>
<dbReference type="Gene3D" id="3.40.50.2300">
    <property type="match status" value="1"/>
</dbReference>